<dbReference type="Gene3D" id="3.80.10.10">
    <property type="entry name" value="Ribonuclease Inhibitor"/>
    <property type="match status" value="1"/>
</dbReference>
<evidence type="ECO:0000256" key="1">
    <source>
        <dbReference type="SAM" id="MobiDB-lite"/>
    </source>
</evidence>
<sequence length="537" mass="60656">MDSRQKRTRTKANASSTTTAPVRRSTRVASRTGWRIPAEILLLIMSELRNFSGALRASALVCRAWRSPAQLYLFSRLRIESHEDCKRITSILRKSPHIASQVHRLAVFEFDERGSLPAYSFVTPSTFNKFLNLKSLYLESRLAIEIASKLGSTVRELSIAVFPFRKNTPNIFKSLPRVQVLRVDDCEDIPVESLMEIIRNMSELTSLHLFCGSLEPSQSEYERGLLSLDDLQQLGGNTAGGSGADTHPVRLTRLTLDRIDHRFAFMKFLLDKSYFDLDALGELNLVWMKAGDQRHLSRLDFRYLDRLLDRVGPSLKCLKLGLYGGVNCPSDHYIEHLTANSTASPFQHLTTLENFSIECKEHSSHGLDPSPHLALLACLSPSALSRVRLGVTVDVEEFPETDEKYFVQPEEIPSRHWKALDSLLGDESRFPTFQSLTINVTLEFRSSMTLISLDDIDPCENPSCTACARAAALVRREKELLAKHKDESVDETARQIVGLFKEAMPTLEGRGSITIVVCKQNRSVVEYKMSDFENWDD</sequence>
<dbReference type="SUPFAM" id="SSF52047">
    <property type="entry name" value="RNI-like"/>
    <property type="match status" value="1"/>
</dbReference>
<feature type="compositionally biased region" description="Polar residues" evidence="1">
    <location>
        <begin position="11"/>
        <end position="20"/>
    </location>
</feature>
<name>A0ABR1IME0_9AGAR</name>
<keyword evidence="3" id="KW-1185">Reference proteome</keyword>
<dbReference type="Proteomes" id="UP001498398">
    <property type="component" value="Unassembled WGS sequence"/>
</dbReference>
<evidence type="ECO:0008006" key="4">
    <source>
        <dbReference type="Google" id="ProtNLM"/>
    </source>
</evidence>
<evidence type="ECO:0000313" key="3">
    <source>
        <dbReference type="Proteomes" id="UP001498398"/>
    </source>
</evidence>
<protein>
    <recommendedName>
        <fullName evidence="4">F-box domain-containing protein</fullName>
    </recommendedName>
</protein>
<gene>
    <name evidence="2" type="ORF">VKT23_019158</name>
</gene>
<organism evidence="2 3">
    <name type="scientific">Marasmiellus scandens</name>
    <dbReference type="NCBI Taxonomy" id="2682957"/>
    <lineage>
        <taxon>Eukaryota</taxon>
        <taxon>Fungi</taxon>
        <taxon>Dikarya</taxon>
        <taxon>Basidiomycota</taxon>
        <taxon>Agaricomycotina</taxon>
        <taxon>Agaricomycetes</taxon>
        <taxon>Agaricomycetidae</taxon>
        <taxon>Agaricales</taxon>
        <taxon>Marasmiineae</taxon>
        <taxon>Omphalotaceae</taxon>
        <taxon>Marasmiellus</taxon>
    </lineage>
</organism>
<reference evidence="2 3" key="1">
    <citation type="submission" date="2024-01" db="EMBL/GenBank/DDBJ databases">
        <title>A draft genome for the cacao thread blight pathogen Marasmiellus scandens.</title>
        <authorList>
            <person name="Baruah I.K."/>
            <person name="Leung J."/>
            <person name="Bukari Y."/>
            <person name="Amoako-Attah I."/>
            <person name="Meinhardt L.W."/>
            <person name="Bailey B.A."/>
            <person name="Cohen S.P."/>
        </authorList>
    </citation>
    <scope>NUCLEOTIDE SEQUENCE [LARGE SCALE GENOMIC DNA]</scope>
    <source>
        <strain evidence="2 3">GH-19</strain>
    </source>
</reference>
<feature type="compositionally biased region" description="Basic residues" evidence="1">
    <location>
        <begin position="1"/>
        <end position="10"/>
    </location>
</feature>
<evidence type="ECO:0000313" key="2">
    <source>
        <dbReference type="EMBL" id="KAK7436446.1"/>
    </source>
</evidence>
<comment type="caution">
    <text evidence="2">The sequence shown here is derived from an EMBL/GenBank/DDBJ whole genome shotgun (WGS) entry which is preliminary data.</text>
</comment>
<accession>A0ABR1IME0</accession>
<feature type="region of interest" description="Disordered" evidence="1">
    <location>
        <begin position="1"/>
        <end position="24"/>
    </location>
</feature>
<proteinExistence type="predicted"/>
<dbReference type="EMBL" id="JBANRG010000094">
    <property type="protein sequence ID" value="KAK7436446.1"/>
    <property type="molecule type" value="Genomic_DNA"/>
</dbReference>
<dbReference type="InterPro" id="IPR032675">
    <property type="entry name" value="LRR_dom_sf"/>
</dbReference>